<evidence type="ECO:0000259" key="3">
    <source>
        <dbReference type="Pfam" id="PF07593"/>
    </source>
</evidence>
<feature type="chain" id="PRO_5031220541" evidence="2">
    <location>
        <begin position="24"/>
        <end position="579"/>
    </location>
</feature>
<sequence>MRVRCGAALLMAAMLWLPMAVHAQASAPTGAPDVRLVDITKSTGIHFDHLSSPAKKYIVESMSGGVAIIDYNRDGLPDIYFTNAPDVSMQLKGIKARGALYRNNGDGTFTDVTQQAGVGTPCWAMGVAVGDYNNDGWPDLLVTCLDGVVLYRNNGDGTFTDVTKQSGLGKDHGWATGASFADYDGDGYDDLFVPHYVAFSLKNLPEIGSAPTCLYHNIAVQCGPRGMKGSPDNLYHNNRNGTFTDVTAQAGVGDRQGLFGLTSLWHDFNGDGHLDLFVANDSGSNYLYINNGHNHFTDEAEVAGVAYNADGFEQANMGVALGDYMHTGRFSIAITHFSEEYTALYRNDGQLNFTDVSFKSGIAEPTREMVGWGDAFVDLDNSGWLDFFQVNGHVYPQVDSQPIGTHFLEPKQLFWNNHDGTFRDVSKLVGPAIQIPQVSRGLAVADLFNDGHEDLVVENLQGQPMILRPEFTNHNHWVEFELEGVKSNRLALNAVLTATAGTLVQKQEILSGGSYISQNSLRVHFGLGAHDHLDKLQIHWPAGETETLTKIPADHIYAIKEGVGIVPFREIRPAAPVKH</sequence>
<dbReference type="InterPro" id="IPR027039">
    <property type="entry name" value="Crtac1"/>
</dbReference>
<organism evidence="4">
    <name type="scientific">Acidobacterium capsulatum</name>
    <dbReference type="NCBI Taxonomy" id="33075"/>
    <lineage>
        <taxon>Bacteria</taxon>
        <taxon>Pseudomonadati</taxon>
        <taxon>Acidobacteriota</taxon>
        <taxon>Terriglobia</taxon>
        <taxon>Terriglobales</taxon>
        <taxon>Acidobacteriaceae</taxon>
        <taxon>Acidobacterium</taxon>
    </lineage>
</organism>
<dbReference type="Gene3D" id="2.130.10.130">
    <property type="entry name" value="Integrin alpha, N-terminal"/>
    <property type="match status" value="2"/>
</dbReference>
<dbReference type="Pfam" id="PF07593">
    <property type="entry name" value="UnbV_ASPIC"/>
    <property type="match status" value="1"/>
</dbReference>
<reference evidence="4" key="1">
    <citation type="journal article" date="2020" name="mSystems">
        <title>Genome- and Community-Level Interaction Insights into Carbon Utilization and Element Cycling Functions of Hydrothermarchaeota in Hydrothermal Sediment.</title>
        <authorList>
            <person name="Zhou Z."/>
            <person name="Liu Y."/>
            <person name="Xu W."/>
            <person name="Pan J."/>
            <person name="Luo Z.H."/>
            <person name="Li M."/>
        </authorList>
    </citation>
    <scope>NUCLEOTIDE SEQUENCE [LARGE SCALE GENOMIC DNA]</scope>
    <source>
        <strain evidence="4">SpSt-855</strain>
    </source>
</reference>
<dbReference type="Pfam" id="PF13517">
    <property type="entry name" value="FG-GAP_3"/>
    <property type="match status" value="4"/>
</dbReference>
<evidence type="ECO:0000313" key="4">
    <source>
        <dbReference type="EMBL" id="HGY94113.1"/>
    </source>
</evidence>
<accession>A0A7V4XRZ3</accession>
<evidence type="ECO:0000256" key="1">
    <source>
        <dbReference type="ARBA" id="ARBA00022729"/>
    </source>
</evidence>
<name>A0A7V4XRZ3_9BACT</name>
<keyword evidence="1 2" id="KW-0732">Signal</keyword>
<evidence type="ECO:0000256" key="2">
    <source>
        <dbReference type="SAM" id="SignalP"/>
    </source>
</evidence>
<dbReference type="InterPro" id="IPR013517">
    <property type="entry name" value="FG-GAP"/>
</dbReference>
<gene>
    <name evidence="4" type="ORF">ENW50_05435</name>
</gene>
<dbReference type="PANTHER" id="PTHR16026">
    <property type="entry name" value="CARTILAGE ACIDIC PROTEIN 1"/>
    <property type="match status" value="1"/>
</dbReference>
<dbReference type="AlphaFoldDB" id="A0A7V4XRZ3"/>
<dbReference type="PANTHER" id="PTHR16026:SF0">
    <property type="entry name" value="CARTILAGE ACIDIC PROTEIN 1"/>
    <property type="match status" value="1"/>
</dbReference>
<dbReference type="SUPFAM" id="SSF69318">
    <property type="entry name" value="Integrin alpha N-terminal domain"/>
    <property type="match status" value="1"/>
</dbReference>
<feature type="domain" description="ASPIC/UnbV" evidence="3">
    <location>
        <begin position="491"/>
        <end position="557"/>
    </location>
</feature>
<protein>
    <submittedName>
        <fullName evidence="4">CRTAC1 family protein</fullName>
    </submittedName>
</protein>
<feature type="signal peptide" evidence="2">
    <location>
        <begin position="1"/>
        <end position="23"/>
    </location>
</feature>
<dbReference type="InterPro" id="IPR011519">
    <property type="entry name" value="UnbV_ASPIC"/>
</dbReference>
<dbReference type="EMBL" id="DTKL01000030">
    <property type="protein sequence ID" value="HGY94113.1"/>
    <property type="molecule type" value="Genomic_DNA"/>
</dbReference>
<proteinExistence type="predicted"/>
<dbReference type="InterPro" id="IPR028994">
    <property type="entry name" value="Integrin_alpha_N"/>
</dbReference>
<comment type="caution">
    <text evidence="4">The sequence shown here is derived from an EMBL/GenBank/DDBJ whole genome shotgun (WGS) entry which is preliminary data.</text>
</comment>